<accession>A0A4Z2FGW7</accession>
<protein>
    <submittedName>
        <fullName evidence="2">Uncharacterized protein</fullName>
    </submittedName>
</protein>
<evidence type="ECO:0000313" key="3">
    <source>
        <dbReference type="Proteomes" id="UP000314294"/>
    </source>
</evidence>
<evidence type="ECO:0000313" key="2">
    <source>
        <dbReference type="EMBL" id="TNN40004.1"/>
    </source>
</evidence>
<keyword evidence="3" id="KW-1185">Reference proteome</keyword>
<dbReference type="EMBL" id="SRLO01001227">
    <property type="protein sequence ID" value="TNN40004.1"/>
    <property type="molecule type" value="Genomic_DNA"/>
</dbReference>
<feature type="compositionally biased region" description="Low complexity" evidence="1">
    <location>
        <begin position="22"/>
        <end position="48"/>
    </location>
</feature>
<feature type="compositionally biased region" description="Basic and acidic residues" evidence="1">
    <location>
        <begin position="1"/>
        <end position="21"/>
    </location>
</feature>
<dbReference type="AlphaFoldDB" id="A0A4Z2FGW7"/>
<gene>
    <name evidence="2" type="ORF">EYF80_049833</name>
</gene>
<comment type="caution">
    <text evidence="2">The sequence shown here is derived from an EMBL/GenBank/DDBJ whole genome shotgun (WGS) entry which is preliminary data.</text>
</comment>
<dbReference type="Proteomes" id="UP000314294">
    <property type="component" value="Unassembled WGS sequence"/>
</dbReference>
<organism evidence="2 3">
    <name type="scientific">Liparis tanakae</name>
    <name type="common">Tanaka's snailfish</name>
    <dbReference type="NCBI Taxonomy" id="230148"/>
    <lineage>
        <taxon>Eukaryota</taxon>
        <taxon>Metazoa</taxon>
        <taxon>Chordata</taxon>
        <taxon>Craniata</taxon>
        <taxon>Vertebrata</taxon>
        <taxon>Euteleostomi</taxon>
        <taxon>Actinopterygii</taxon>
        <taxon>Neopterygii</taxon>
        <taxon>Teleostei</taxon>
        <taxon>Neoteleostei</taxon>
        <taxon>Acanthomorphata</taxon>
        <taxon>Eupercaria</taxon>
        <taxon>Perciformes</taxon>
        <taxon>Cottioidei</taxon>
        <taxon>Cottales</taxon>
        <taxon>Liparidae</taxon>
        <taxon>Liparis</taxon>
    </lineage>
</organism>
<reference evidence="2 3" key="1">
    <citation type="submission" date="2019-03" db="EMBL/GenBank/DDBJ databases">
        <title>First draft genome of Liparis tanakae, snailfish: a comprehensive survey of snailfish specific genes.</title>
        <authorList>
            <person name="Kim W."/>
            <person name="Song I."/>
            <person name="Jeong J.-H."/>
            <person name="Kim D."/>
            <person name="Kim S."/>
            <person name="Ryu S."/>
            <person name="Song J.Y."/>
            <person name="Lee S.K."/>
        </authorList>
    </citation>
    <scope>NUCLEOTIDE SEQUENCE [LARGE SCALE GENOMIC DNA]</scope>
    <source>
        <tissue evidence="2">Muscle</tissue>
    </source>
</reference>
<name>A0A4Z2FGW7_9TELE</name>
<feature type="compositionally biased region" description="Basic and acidic residues" evidence="1">
    <location>
        <begin position="99"/>
        <end position="114"/>
    </location>
</feature>
<sequence length="137" mass="15331">MEEVLVRRRRGGEPPGKRSPSEPRSGIWSESWPRPSSRWWRPGVRSRSCGTRRERWPTTSGRPRATGSARPSPRCGPPAPGSLPGGSRPFQGGAPRSCRGLEGETTGRTRDRQRPPIRGRGHREDPDKRSGPPRRLR</sequence>
<proteinExistence type="predicted"/>
<evidence type="ECO:0000256" key="1">
    <source>
        <dbReference type="SAM" id="MobiDB-lite"/>
    </source>
</evidence>
<feature type="region of interest" description="Disordered" evidence="1">
    <location>
        <begin position="1"/>
        <end position="137"/>
    </location>
</feature>